<reference evidence="1 2" key="1">
    <citation type="submission" date="2020-09" db="EMBL/GenBank/DDBJ databases">
        <title>De no assembly of potato wild relative species, Solanum commersonii.</title>
        <authorList>
            <person name="Cho K."/>
        </authorList>
    </citation>
    <scope>NUCLEOTIDE SEQUENCE [LARGE SCALE GENOMIC DNA]</scope>
    <source>
        <strain evidence="1">LZ3.2</strain>
        <tissue evidence="1">Leaf</tissue>
    </source>
</reference>
<proteinExistence type="predicted"/>
<organism evidence="1 2">
    <name type="scientific">Solanum commersonii</name>
    <name type="common">Commerson's wild potato</name>
    <name type="synonym">Commerson's nightshade</name>
    <dbReference type="NCBI Taxonomy" id="4109"/>
    <lineage>
        <taxon>Eukaryota</taxon>
        <taxon>Viridiplantae</taxon>
        <taxon>Streptophyta</taxon>
        <taxon>Embryophyta</taxon>
        <taxon>Tracheophyta</taxon>
        <taxon>Spermatophyta</taxon>
        <taxon>Magnoliopsida</taxon>
        <taxon>eudicotyledons</taxon>
        <taxon>Gunneridae</taxon>
        <taxon>Pentapetalae</taxon>
        <taxon>asterids</taxon>
        <taxon>lamiids</taxon>
        <taxon>Solanales</taxon>
        <taxon>Solanaceae</taxon>
        <taxon>Solanoideae</taxon>
        <taxon>Solaneae</taxon>
        <taxon>Solanum</taxon>
    </lineage>
</organism>
<name>A0A9J5WSR7_SOLCO</name>
<dbReference type="Proteomes" id="UP000824120">
    <property type="component" value="Chromosome 11"/>
</dbReference>
<comment type="caution">
    <text evidence="1">The sequence shown here is derived from an EMBL/GenBank/DDBJ whole genome shotgun (WGS) entry which is preliminary data.</text>
</comment>
<accession>A0A9J5WSR7</accession>
<dbReference type="EMBL" id="JACXVP010000011">
    <property type="protein sequence ID" value="KAG5578180.1"/>
    <property type="molecule type" value="Genomic_DNA"/>
</dbReference>
<dbReference type="AlphaFoldDB" id="A0A9J5WSR7"/>
<protein>
    <submittedName>
        <fullName evidence="1">Uncharacterized protein</fullName>
    </submittedName>
</protein>
<evidence type="ECO:0000313" key="1">
    <source>
        <dbReference type="EMBL" id="KAG5578180.1"/>
    </source>
</evidence>
<keyword evidence="2" id="KW-1185">Reference proteome</keyword>
<evidence type="ECO:0000313" key="2">
    <source>
        <dbReference type="Proteomes" id="UP000824120"/>
    </source>
</evidence>
<gene>
    <name evidence="1" type="ORF">H5410_058314</name>
</gene>
<sequence>MFEHCKWTKEIWLEVHKWSGVRIHAGGIRQVLKNIKKKHWRKFQKEVITSCYGVALYHT</sequence>